<dbReference type="FunFam" id="3.40.50.1820:FF:000002">
    <property type="entry name" value="S-formylglutathione hydrolase"/>
    <property type="match status" value="1"/>
</dbReference>
<dbReference type="EC" id="3.1.2.12" evidence="5 7"/>
<dbReference type="Proteomes" id="UP000198728">
    <property type="component" value="Unassembled WGS sequence"/>
</dbReference>
<evidence type="ECO:0000256" key="3">
    <source>
        <dbReference type="ARBA" id="ARBA00022801"/>
    </source>
</evidence>
<dbReference type="AlphaFoldDB" id="A0A1I1NW65"/>
<dbReference type="GO" id="GO:0052689">
    <property type="term" value="F:carboxylic ester hydrolase activity"/>
    <property type="evidence" value="ECO:0007669"/>
    <property type="project" value="UniProtKB-KW"/>
</dbReference>
<gene>
    <name evidence="8" type="ORF">SAMN04488094_11349</name>
</gene>
<dbReference type="SUPFAM" id="SSF53474">
    <property type="entry name" value="alpha/beta-Hydrolases"/>
    <property type="match status" value="1"/>
</dbReference>
<dbReference type="InterPro" id="IPR014186">
    <property type="entry name" value="S-formylglutathione_hydrol"/>
</dbReference>
<dbReference type="InterPro" id="IPR000801">
    <property type="entry name" value="Esterase-like"/>
</dbReference>
<dbReference type="NCBIfam" id="TIGR02821">
    <property type="entry name" value="fghA_ester_D"/>
    <property type="match status" value="1"/>
</dbReference>
<dbReference type="Gene3D" id="3.40.50.1820">
    <property type="entry name" value="alpha/beta hydrolase"/>
    <property type="match status" value="1"/>
</dbReference>
<comment type="catalytic activity">
    <reaction evidence="4 7">
        <text>S-formylglutathione + H2O = formate + glutathione + H(+)</text>
        <dbReference type="Rhea" id="RHEA:14961"/>
        <dbReference type="ChEBI" id="CHEBI:15377"/>
        <dbReference type="ChEBI" id="CHEBI:15378"/>
        <dbReference type="ChEBI" id="CHEBI:15740"/>
        <dbReference type="ChEBI" id="CHEBI:57688"/>
        <dbReference type="ChEBI" id="CHEBI:57925"/>
        <dbReference type="EC" id="3.1.2.12"/>
    </reaction>
</comment>
<dbReference type="EMBL" id="FOLG01000013">
    <property type="protein sequence ID" value="SFD01839.1"/>
    <property type="molecule type" value="Genomic_DNA"/>
</dbReference>
<evidence type="ECO:0000256" key="7">
    <source>
        <dbReference type="RuleBase" id="RU363068"/>
    </source>
</evidence>
<name>A0A1I1NW65_9RHOB</name>
<dbReference type="STRING" id="441112.SAMN04488094_11349"/>
<evidence type="ECO:0000256" key="6">
    <source>
        <dbReference type="PIRSR" id="PIRSR614186-1"/>
    </source>
</evidence>
<comment type="function">
    <text evidence="7">Serine hydrolase involved in the detoxification of formaldehyde.</text>
</comment>
<keyword evidence="9" id="KW-1185">Reference proteome</keyword>
<dbReference type="PANTHER" id="PTHR10061:SF1">
    <property type="entry name" value="S-FORMYLGLUTATHIONE HYDROLASE YEIG"/>
    <property type="match status" value="1"/>
</dbReference>
<comment type="similarity">
    <text evidence="1 7">Belongs to the esterase D family.</text>
</comment>
<evidence type="ECO:0000313" key="9">
    <source>
        <dbReference type="Proteomes" id="UP000198728"/>
    </source>
</evidence>
<reference evidence="8 9" key="1">
    <citation type="submission" date="2016-10" db="EMBL/GenBank/DDBJ databases">
        <authorList>
            <person name="de Groot N.N."/>
        </authorList>
    </citation>
    <scope>NUCLEOTIDE SEQUENCE [LARGE SCALE GENOMIC DNA]</scope>
    <source>
        <strain evidence="8 9">DSM 19548</strain>
    </source>
</reference>
<organism evidence="8 9">
    <name type="scientific">Tropicimonas isoalkanivorans</name>
    <dbReference type="NCBI Taxonomy" id="441112"/>
    <lineage>
        <taxon>Bacteria</taxon>
        <taxon>Pseudomonadati</taxon>
        <taxon>Pseudomonadota</taxon>
        <taxon>Alphaproteobacteria</taxon>
        <taxon>Rhodobacterales</taxon>
        <taxon>Roseobacteraceae</taxon>
        <taxon>Tropicimonas</taxon>
    </lineage>
</organism>
<feature type="active site" description="Charge relay system" evidence="6">
    <location>
        <position position="254"/>
    </location>
</feature>
<feature type="active site" description="Charge relay system" evidence="6">
    <location>
        <position position="146"/>
    </location>
</feature>
<dbReference type="PANTHER" id="PTHR10061">
    <property type="entry name" value="S-FORMYLGLUTATHIONE HYDROLASE"/>
    <property type="match status" value="1"/>
</dbReference>
<dbReference type="Pfam" id="PF00756">
    <property type="entry name" value="Esterase"/>
    <property type="match status" value="1"/>
</dbReference>
<protein>
    <recommendedName>
        <fullName evidence="5 7">S-formylglutathione hydrolase</fullName>
        <ecNumber evidence="5 7">3.1.2.12</ecNumber>
    </recommendedName>
</protein>
<accession>A0A1I1NW65</accession>
<evidence type="ECO:0000256" key="4">
    <source>
        <dbReference type="ARBA" id="ARBA00047590"/>
    </source>
</evidence>
<evidence type="ECO:0000313" key="8">
    <source>
        <dbReference type="EMBL" id="SFD01839.1"/>
    </source>
</evidence>
<sequence length="277" mass="29908">MEMISENRCFGGVQGVYSHESACCSTTMTFGLYLPPQAAHGPVPVLWYLSGLTCTHENAMVKAGAQAHAAHAGLALVFPDTSPRGEGVADDEAYDLGQGAGFYVNATRSPWEPHFRMWDYVAEELPALVVSEFPLDADRQAITGHSMGGHGALTLAIGLPGRFASASAFAPIAHPSQSDWGRKQLSAYLGEQESTWAAHDSVLLMQDRGFDGPLLVDQGSDDQFLDLLKPEVLAEAMAARRQEGAFRIQKGYDHSYFFISTFMGDHVAFHADALALS</sequence>
<proteinExistence type="inferred from homology"/>
<dbReference type="RefSeq" id="WP_093362128.1">
    <property type="nucleotide sequence ID" value="NZ_FOLG01000013.1"/>
</dbReference>
<dbReference type="GO" id="GO:0005829">
    <property type="term" value="C:cytosol"/>
    <property type="evidence" value="ECO:0007669"/>
    <property type="project" value="TreeGrafter"/>
</dbReference>
<dbReference type="GO" id="GO:0018738">
    <property type="term" value="F:S-formylglutathione hydrolase activity"/>
    <property type="evidence" value="ECO:0007669"/>
    <property type="project" value="UniProtKB-UniRule"/>
</dbReference>
<dbReference type="InterPro" id="IPR029058">
    <property type="entry name" value="AB_hydrolase_fold"/>
</dbReference>
<dbReference type="OrthoDB" id="9782200at2"/>
<evidence type="ECO:0000256" key="5">
    <source>
        <dbReference type="NCBIfam" id="TIGR02821"/>
    </source>
</evidence>
<feature type="active site" description="Charge relay system" evidence="6">
    <location>
        <position position="222"/>
    </location>
</feature>
<keyword evidence="2 7" id="KW-0719">Serine esterase</keyword>
<keyword evidence="3 7" id="KW-0378">Hydrolase</keyword>
<evidence type="ECO:0000256" key="1">
    <source>
        <dbReference type="ARBA" id="ARBA00005622"/>
    </source>
</evidence>
<dbReference type="GO" id="GO:0046294">
    <property type="term" value="P:formaldehyde catabolic process"/>
    <property type="evidence" value="ECO:0007669"/>
    <property type="project" value="InterPro"/>
</dbReference>
<evidence type="ECO:0000256" key="2">
    <source>
        <dbReference type="ARBA" id="ARBA00022487"/>
    </source>
</evidence>